<organism evidence="2 3">
    <name type="scientific">Pantoea wallisii</name>
    <dbReference type="NCBI Taxonomy" id="1076551"/>
    <lineage>
        <taxon>Bacteria</taxon>
        <taxon>Pseudomonadati</taxon>
        <taxon>Pseudomonadota</taxon>
        <taxon>Gammaproteobacteria</taxon>
        <taxon>Enterobacterales</taxon>
        <taxon>Erwiniaceae</taxon>
        <taxon>Pantoea</taxon>
    </lineage>
</organism>
<dbReference type="RefSeq" id="WP_128602967.1">
    <property type="nucleotide sequence ID" value="NZ_MLFS01000085.1"/>
</dbReference>
<dbReference type="OrthoDB" id="7068047at2"/>
<evidence type="ECO:0008006" key="4">
    <source>
        <dbReference type="Google" id="ProtNLM"/>
    </source>
</evidence>
<sequence length="211" mass="21456">MTVLSNIKQVSLLIASALMATAGASSAMAADMAAQKVQIRGVIQSVSGDELHIQSREGAALNVGLKPDAMVSAVAQAKISDIKKGDYVGIASLPKTGGGDGALEVLIFPAQLKGANEGNFSWDLKPGSSMTNATVANSVTSVSNSEVTVTYHGHQKKIAIPAGTPVVTLAAATRDDIKPGTTVFVPAEKSADGKFTANTVIVGKNGVVPPM</sequence>
<dbReference type="EMBL" id="MLFS01000085">
    <property type="protein sequence ID" value="ORM68701.1"/>
    <property type="molecule type" value="Genomic_DNA"/>
</dbReference>
<evidence type="ECO:0000313" key="2">
    <source>
        <dbReference type="EMBL" id="ORM68701.1"/>
    </source>
</evidence>
<evidence type="ECO:0000256" key="1">
    <source>
        <dbReference type="SAM" id="SignalP"/>
    </source>
</evidence>
<comment type="caution">
    <text evidence="2">The sequence shown here is derived from an EMBL/GenBank/DDBJ whole genome shotgun (WGS) entry which is preliminary data.</text>
</comment>
<proteinExistence type="predicted"/>
<accession>A0A1X1CWJ5</accession>
<feature type="chain" id="PRO_5013366801" description="DUF5666 domain-containing protein" evidence="1">
    <location>
        <begin position="30"/>
        <end position="211"/>
    </location>
</feature>
<dbReference type="STRING" id="1076551.HA48_20170"/>
<dbReference type="Proteomes" id="UP000193104">
    <property type="component" value="Unassembled WGS sequence"/>
</dbReference>
<evidence type="ECO:0000313" key="3">
    <source>
        <dbReference type="Proteomes" id="UP000193104"/>
    </source>
</evidence>
<reference evidence="2 3" key="1">
    <citation type="journal article" date="2017" name="Antonie Van Leeuwenhoek">
        <title>Phylogenomic resolution of the bacterial genus Pantoea and its relationship with Erwinia and Tatumella.</title>
        <authorList>
            <person name="Palmer M."/>
            <person name="Steenkamp E.T."/>
            <person name="Coetzee M.P."/>
            <person name="Chan W.Y."/>
            <person name="van Zyl E."/>
            <person name="De Maayer P."/>
            <person name="Coutinho T.A."/>
            <person name="Blom J."/>
            <person name="Smits T.H."/>
            <person name="Duffy B."/>
            <person name="Venter S.N."/>
        </authorList>
    </citation>
    <scope>NUCLEOTIDE SEQUENCE [LARGE SCALE GENOMIC DNA]</scope>
    <source>
        <strain evidence="2 3">LMG 26277</strain>
    </source>
</reference>
<keyword evidence="3" id="KW-1185">Reference proteome</keyword>
<gene>
    <name evidence="2" type="ORF">HA48_20170</name>
</gene>
<name>A0A1X1CWJ5_9GAMM</name>
<protein>
    <recommendedName>
        <fullName evidence="4">DUF5666 domain-containing protein</fullName>
    </recommendedName>
</protein>
<dbReference type="AlphaFoldDB" id="A0A1X1CWJ5"/>
<keyword evidence="1" id="KW-0732">Signal</keyword>
<feature type="signal peptide" evidence="1">
    <location>
        <begin position="1"/>
        <end position="29"/>
    </location>
</feature>